<feature type="region of interest" description="Disordered" evidence="1">
    <location>
        <begin position="380"/>
        <end position="405"/>
    </location>
</feature>
<keyword evidence="4" id="KW-1185">Reference proteome</keyword>
<proteinExistence type="predicted"/>
<evidence type="ECO:0000313" key="3">
    <source>
        <dbReference type="EMBL" id="GLQ87253.1"/>
    </source>
</evidence>
<evidence type="ECO:0000256" key="1">
    <source>
        <dbReference type="SAM" id="MobiDB-lite"/>
    </source>
</evidence>
<sequence length="430" mass="49193">MNTLIEPLAKPFAASTSVQEIEREVELREKNYQRASKGCVHVGDDRIIVAHELDCLLCLERMENLSRRIVHRNEAATRVVKKRTPSGTVIGLTHELTSLGEAVWALCLSGIPMIELTCPSSRYKGEYSSTVVPFPEVEELAHTSDMTVRFNPSIAVLLRACQKAMPTLRAYSGDGYVIDVNNERTRRKLTWLVRFVRRVGRSGHFRRMESNRVRLERKDLESCCRYMASGFAEYANLEVLRVDLYIRPTHHTWADTRLAEQCMERYLRALSEDRIISDVKRWIWKRECGFDRGIHYHLLVALDGHKHQSANALGKMLGEAWVNRCGPLRASYFNCYVRRHEYKYNGLGSVHVTDAKKLIGIKKAIEYMVKGDGYVMTGHKRNLRKGNMPKDQHQPKRGAPRKGGHDMSLVNAILGNPITNADIPYTENDL</sequence>
<dbReference type="RefSeq" id="WP_284330679.1">
    <property type="nucleotide sequence ID" value="NZ_BSOA01000003.1"/>
</dbReference>
<dbReference type="InterPro" id="IPR057271">
    <property type="entry name" value="YagK_YfjJ_C"/>
</dbReference>
<comment type="caution">
    <text evidence="3">The sequence shown here is derived from an EMBL/GenBank/DDBJ whole genome shotgun (WGS) entry which is preliminary data.</text>
</comment>
<name>A0ABQ5X9I2_9GAMM</name>
<evidence type="ECO:0000259" key="2">
    <source>
        <dbReference type="Pfam" id="PF11726"/>
    </source>
</evidence>
<feature type="domain" description="YagK/YfjJ C-terminal" evidence="2">
    <location>
        <begin position="232"/>
        <end position="325"/>
    </location>
</feature>
<protein>
    <recommendedName>
        <fullName evidence="2">YagK/YfjJ C-terminal domain-containing protein</fullName>
    </recommendedName>
</protein>
<dbReference type="Proteomes" id="UP001156627">
    <property type="component" value="Unassembled WGS sequence"/>
</dbReference>
<dbReference type="Pfam" id="PF11726">
    <property type="entry name" value="YagK_YfjJ_C"/>
    <property type="match status" value="1"/>
</dbReference>
<evidence type="ECO:0000313" key="4">
    <source>
        <dbReference type="Proteomes" id="UP001156627"/>
    </source>
</evidence>
<reference evidence="4" key="1">
    <citation type="journal article" date="2019" name="Int. J. Syst. Evol. Microbiol.">
        <title>The Global Catalogue of Microorganisms (GCM) 10K type strain sequencing project: providing services to taxonomists for standard genome sequencing and annotation.</title>
        <authorList>
            <consortium name="The Broad Institute Genomics Platform"/>
            <consortium name="The Broad Institute Genome Sequencing Center for Infectious Disease"/>
            <person name="Wu L."/>
            <person name="Ma J."/>
        </authorList>
    </citation>
    <scope>NUCLEOTIDE SEQUENCE [LARGE SCALE GENOMIC DNA]</scope>
    <source>
        <strain evidence="4">NBRC 111981</strain>
    </source>
</reference>
<dbReference type="EMBL" id="BSOA01000003">
    <property type="protein sequence ID" value="GLQ87253.1"/>
    <property type="molecule type" value="Genomic_DNA"/>
</dbReference>
<organism evidence="3 4">
    <name type="scientific">Dyella flagellata</name>
    <dbReference type="NCBI Taxonomy" id="1867833"/>
    <lineage>
        <taxon>Bacteria</taxon>
        <taxon>Pseudomonadati</taxon>
        <taxon>Pseudomonadota</taxon>
        <taxon>Gammaproteobacteria</taxon>
        <taxon>Lysobacterales</taxon>
        <taxon>Rhodanobacteraceae</taxon>
        <taxon>Dyella</taxon>
    </lineage>
</organism>
<accession>A0ABQ5X9I2</accession>
<gene>
    <name evidence="3" type="ORF">GCM10007898_08190</name>
</gene>